<sequence length="170" mass="19716">MADDYLNRFLGDEITKDYIETSEVLPSWVDKSNASFPAYKMIHTLKQEKFRFIQGHGKKTDYNKKSNYEINKAEVAKKIDKTAQSIFHASSYSSELRRCLDDVNEKLAKAKDKKLERKAHGLQHLSKEELKSKTRSSTEELKLIKQSNCEKLYARLLSNMPLDVKRKLGL</sequence>
<dbReference type="eggNOG" id="ENOG50336DD">
    <property type="taxonomic scope" value="Bacteria"/>
</dbReference>
<keyword evidence="2" id="KW-1185">Reference proteome</keyword>
<dbReference type="EMBL" id="BAEO01000031">
    <property type="protein sequence ID" value="GAC19542.1"/>
    <property type="molecule type" value="Genomic_DNA"/>
</dbReference>
<gene>
    <name evidence="1" type="ORF">GARC_2576</name>
</gene>
<comment type="caution">
    <text evidence="1">The sequence shown here is derived from an EMBL/GenBank/DDBJ whole genome shotgun (WGS) entry which is preliminary data.</text>
</comment>
<name>K6YMX9_9ALTE</name>
<reference evidence="1 2" key="1">
    <citation type="journal article" date="2017" name="Antonie Van Leeuwenhoek">
        <title>Rhizobium rhizosphaerae sp. nov., a novel species isolated from rice rhizosphere.</title>
        <authorList>
            <person name="Zhao J.J."/>
            <person name="Zhang J."/>
            <person name="Zhang R.J."/>
            <person name="Zhang C.W."/>
            <person name="Yin H.Q."/>
            <person name="Zhang X.X."/>
        </authorList>
    </citation>
    <scope>NUCLEOTIDE SEQUENCE [LARGE SCALE GENOMIC DNA]</scope>
    <source>
        <strain evidence="1 2">BSs20135</strain>
    </source>
</reference>
<evidence type="ECO:0000313" key="1">
    <source>
        <dbReference type="EMBL" id="GAC19542.1"/>
    </source>
</evidence>
<evidence type="ECO:0000313" key="2">
    <source>
        <dbReference type="Proteomes" id="UP000006327"/>
    </source>
</evidence>
<dbReference type="Proteomes" id="UP000006327">
    <property type="component" value="Unassembled WGS sequence"/>
</dbReference>
<accession>K6YMX9</accession>
<protein>
    <submittedName>
        <fullName evidence="1">Uncharacterized protein</fullName>
    </submittedName>
</protein>
<dbReference type="OrthoDB" id="6364189at2"/>
<dbReference type="AlphaFoldDB" id="K6YMX9"/>
<dbReference type="RefSeq" id="WP_007620471.1">
    <property type="nucleotide sequence ID" value="NZ_BAEO01000031.1"/>
</dbReference>
<organism evidence="1 2">
    <name type="scientific">Paraglaciecola arctica BSs20135</name>
    <dbReference type="NCBI Taxonomy" id="493475"/>
    <lineage>
        <taxon>Bacteria</taxon>
        <taxon>Pseudomonadati</taxon>
        <taxon>Pseudomonadota</taxon>
        <taxon>Gammaproteobacteria</taxon>
        <taxon>Alteromonadales</taxon>
        <taxon>Alteromonadaceae</taxon>
        <taxon>Paraglaciecola</taxon>
    </lineage>
</organism>
<proteinExistence type="predicted"/>
<dbReference type="STRING" id="493475.GARC_2576"/>